<keyword evidence="6" id="KW-1185">Reference proteome</keyword>
<evidence type="ECO:0000256" key="2">
    <source>
        <dbReference type="ARBA" id="ARBA00022630"/>
    </source>
</evidence>
<comment type="caution">
    <text evidence="5">The sequence shown here is derived from an EMBL/GenBank/DDBJ whole genome shotgun (WGS) entry which is preliminary data.</text>
</comment>
<accession>A0ABR8S3S3</accession>
<dbReference type="Gene3D" id="3.30.70.2450">
    <property type="match status" value="1"/>
</dbReference>
<keyword evidence="5" id="KW-0560">Oxidoreductase</keyword>
<proteinExistence type="predicted"/>
<dbReference type="Pfam" id="PF01494">
    <property type="entry name" value="FAD_binding_3"/>
    <property type="match status" value="1"/>
</dbReference>
<dbReference type="PANTHER" id="PTHR43004:SF19">
    <property type="entry name" value="BINDING MONOOXYGENASE, PUTATIVE (JCVI)-RELATED"/>
    <property type="match status" value="1"/>
</dbReference>
<sequence>MIDVVIIGAGPTGMMLAAELRLQGVDVLVIEREAQPHGQVRALGLHVRTIEILDQRGLGDALQAHGTQYRVGGFFGGIDKPWPDDLDTAHGYVLGIPQPVTERLLTEHALALGAQVRRATEAVGIEQDAGGVTVRLSDGAELRARYVVGCDGGRSTVRSLAGIGFAGEAATAEWLLGEVELTAAPDEVAAVVARARQTQRGFGVGPAGEGRFRAVVPAASVTEDRTEPPAFEEFTRQLRAHAGTDFGAHSPRWLSRFTDATRLADHYRVGRVLLAGDAAHVHPPQGGQGLNLGIQDAVNLGFKLAADIAGWAPPGLLDTYEAERRPVADDVLNTTRVQSELQSTAPGPRAVRRLITELMDLDGVNRYLIEKITGIGIRYDLGPGSHLVGRRLRDVTLPGGRLYELLRTGRGLLLDQTGRLSTAGWGERVGHVVATSDEVDAAGVLLRPDGYVAWSGDDATGLREALERWFGAPVA</sequence>
<dbReference type="PRINTS" id="PR00420">
    <property type="entry name" value="RNGMNOXGNASE"/>
</dbReference>
<organism evidence="5 6">
    <name type="scientific">Microbacterium pullorum</name>
    <dbReference type="NCBI Taxonomy" id="2762236"/>
    <lineage>
        <taxon>Bacteria</taxon>
        <taxon>Bacillati</taxon>
        <taxon>Actinomycetota</taxon>
        <taxon>Actinomycetes</taxon>
        <taxon>Micrococcales</taxon>
        <taxon>Microbacteriaceae</taxon>
        <taxon>Microbacterium</taxon>
    </lineage>
</organism>
<feature type="domain" description="FAD-binding" evidence="4">
    <location>
        <begin position="2"/>
        <end position="333"/>
    </location>
</feature>
<reference evidence="5 6" key="1">
    <citation type="submission" date="2020-08" db="EMBL/GenBank/DDBJ databases">
        <title>A Genomic Blueprint of the Chicken Gut Microbiome.</title>
        <authorList>
            <person name="Gilroy R."/>
            <person name="Ravi A."/>
            <person name="Getino M."/>
            <person name="Pursley I."/>
            <person name="Horton D.L."/>
            <person name="Alikhan N.-F."/>
            <person name="Baker D."/>
            <person name="Gharbi K."/>
            <person name="Hall N."/>
            <person name="Watson M."/>
            <person name="Adriaenssens E.M."/>
            <person name="Foster-Nyarko E."/>
            <person name="Jarju S."/>
            <person name="Secka A."/>
            <person name="Antonio M."/>
            <person name="Oren A."/>
            <person name="Chaudhuri R."/>
            <person name="La Ragione R.M."/>
            <person name="Hildebrand F."/>
            <person name="Pallen M.J."/>
        </authorList>
    </citation>
    <scope>NUCLEOTIDE SEQUENCE [LARGE SCALE GENOMIC DNA]</scope>
    <source>
        <strain evidence="5 6">Sa4CUA7</strain>
    </source>
</reference>
<dbReference type="InterPro" id="IPR002938">
    <property type="entry name" value="FAD-bd"/>
</dbReference>
<dbReference type="Proteomes" id="UP000648352">
    <property type="component" value="Unassembled WGS sequence"/>
</dbReference>
<dbReference type="RefSeq" id="WP_191719270.1">
    <property type="nucleotide sequence ID" value="NZ_JACSQP010000005.1"/>
</dbReference>
<dbReference type="Gene3D" id="3.50.50.60">
    <property type="entry name" value="FAD/NAD(P)-binding domain"/>
    <property type="match status" value="1"/>
</dbReference>
<dbReference type="SUPFAM" id="SSF51905">
    <property type="entry name" value="FAD/NAD(P)-binding domain"/>
    <property type="match status" value="1"/>
</dbReference>
<dbReference type="InterPro" id="IPR036188">
    <property type="entry name" value="FAD/NAD-bd_sf"/>
</dbReference>
<dbReference type="PANTHER" id="PTHR43004">
    <property type="entry name" value="TRK SYSTEM POTASSIUM UPTAKE PROTEIN"/>
    <property type="match status" value="1"/>
</dbReference>
<evidence type="ECO:0000259" key="4">
    <source>
        <dbReference type="Pfam" id="PF01494"/>
    </source>
</evidence>
<dbReference type="EMBL" id="JACSQP010000005">
    <property type="protein sequence ID" value="MBD7958095.1"/>
    <property type="molecule type" value="Genomic_DNA"/>
</dbReference>
<dbReference type="Pfam" id="PF21274">
    <property type="entry name" value="Rng_hyd_C"/>
    <property type="match status" value="1"/>
</dbReference>
<evidence type="ECO:0000313" key="6">
    <source>
        <dbReference type="Proteomes" id="UP000648352"/>
    </source>
</evidence>
<gene>
    <name evidence="5" type="ORF">H9651_10630</name>
</gene>
<dbReference type="Gene3D" id="3.40.30.120">
    <property type="match status" value="1"/>
</dbReference>
<dbReference type="GO" id="GO:0004497">
    <property type="term" value="F:monooxygenase activity"/>
    <property type="evidence" value="ECO:0007669"/>
    <property type="project" value="UniProtKB-KW"/>
</dbReference>
<dbReference type="InterPro" id="IPR050641">
    <property type="entry name" value="RIFMO-like"/>
</dbReference>
<evidence type="ECO:0000256" key="1">
    <source>
        <dbReference type="ARBA" id="ARBA00001974"/>
    </source>
</evidence>
<keyword evidence="2" id="KW-0285">Flavoprotein</keyword>
<evidence type="ECO:0000256" key="3">
    <source>
        <dbReference type="ARBA" id="ARBA00022827"/>
    </source>
</evidence>
<keyword evidence="5" id="KW-0503">Monooxygenase</keyword>
<protein>
    <submittedName>
        <fullName evidence="5">FAD-dependent monooxygenase</fullName>
    </submittedName>
</protein>
<keyword evidence="3" id="KW-0274">FAD</keyword>
<evidence type="ECO:0000313" key="5">
    <source>
        <dbReference type="EMBL" id="MBD7958095.1"/>
    </source>
</evidence>
<comment type="cofactor">
    <cofactor evidence="1">
        <name>FAD</name>
        <dbReference type="ChEBI" id="CHEBI:57692"/>
    </cofactor>
</comment>
<name>A0ABR8S3S3_9MICO</name>